<dbReference type="EMBL" id="WNWS01000229">
    <property type="protein sequence ID" value="KAE9973965.1"/>
    <property type="molecule type" value="Genomic_DNA"/>
</dbReference>
<keyword evidence="17" id="KW-1185">Reference proteome</keyword>
<dbReference type="InterPro" id="IPR013969">
    <property type="entry name" value="Oligosacch_biosynth_Alg14"/>
</dbReference>
<comment type="similarity">
    <text evidence="3 11">Belongs to the ALG14 family.</text>
</comment>
<comment type="caution">
    <text evidence="15">The sequence shown here is derived from an EMBL/GenBank/DDBJ whole genome shotgun (WGS) entry which is preliminary data.</text>
</comment>
<evidence type="ECO:0000313" key="16">
    <source>
        <dbReference type="Proteomes" id="UP000447873"/>
    </source>
</evidence>
<keyword evidence="9" id="KW-0472">Membrane</keyword>
<accession>A0A8H3VJ99</accession>
<dbReference type="Proteomes" id="UP000433883">
    <property type="component" value="Unassembled WGS sequence"/>
</dbReference>
<dbReference type="Proteomes" id="UP000447873">
    <property type="component" value="Unassembled WGS sequence"/>
</dbReference>
<evidence type="ECO:0000256" key="8">
    <source>
        <dbReference type="ARBA" id="ARBA00022989"/>
    </source>
</evidence>
<evidence type="ECO:0000256" key="5">
    <source>
        <dbReference type="ARBA" id="ARBA00017467"/>
    </source>
</evidence>
<organism evidence="15 17">
    <name type="scientific">Venturia inaequalis</name>
    <name type="common">Apple scab fungus</name>
    <dbReference type="NCBI Taxonomy" id="5025"/>
    <lineage>
        <taxon>Eukaryota</taxon>
        <taxon>Fungi</taxon>
        <taxon>Dikarya</taxon>
        <taxon>Ascomycota</taxon>
        <taxon>Pezizomycotina</taxon>
        <taxon>Dothideomycetes</taxon>
        <taxon>Pleosporomycetidae</taxon>
        <taxon>Venturiales</taxon>
        <taxon>Venturiaceae</taxon>
        <taxon>Venturia</taxon>
    </lineage>
</organism>
<gene>
    <name evidence="11" type="primary">ALG14</name>
    <name evidence="13" type="ORF">BLS_008266</name>
    <name evidence="15" type="ORF">EG327_002700</name>
    <name evidence="14" type="ORF">EG328_004088</name>
</gene>
<evidence type="ECO:0000313" key="15">
    <source>
        <dbReference type="EMBL" id="KAE9989431.1"/>
    </source>
</evidence>
<dbReference type="OrthoDB" id="17098at2759"/>
<evidence type="ECO:0000256" key="7">
    <source>
        <dbReference type="ARBA" id="ARBA00022824"/>
    </source>
</evidence>
<evidence type="ECO:0000256" key="9">
    <source>
        <dbReference type="ARBA" id="ARBA00023136"/>
    </source>
</evidence>
<comment type="function">
    <text evidence="11">Involved in protein N-glycosylation. Essential for the second step of the dolichol-linked oligosaccharide pathway. Anchors the catalytic subunit ALG13 to the ER.</text>
</comment>
<sequence length="291" mass="32689">MPMLVAIILSTALTIFIASIIAATTRLLSILPPNRPKPEKRRRKRSFSVTGVPSKYNDNAPSPVKPVLPPYNHILIVLGSGGHTAEMLLMLQNLGLQKWKRRTWVVGKGDILSAQKAGTIEEAMFWKFGDGERRIGLWDLISVPRARNIHQTLFTTPFSALQCWWACWDILMKWDAPDIILTNGPGTGVIVVLTSLFLRFFDFRGMGPARTRVVYVESLARVRGLSLSGRLLKKVADRFVVQWEDLQAIGEYAGPVVLDAVMVQARAEAELGDDDEDDNIERRGRRIRVEM</sequence>
<comment type="subunit">
    <text evidence="4 11">Heterodimer with ALG13 to form a functional enzyme.</text>
</comment>
<evidence type="ECO:0000256" key="10">
    <source>
        <dbReference type="ARBA" id="ARBA00032062"/>
    </source>
</evidence>
<evidence type="ECO:0000256" key="3">
    <source>
        <dbReference type="ARBA" id="ARBA00009731"/>
    </source>
</evidence>
<evidence type="ECO:0000313" key="14">
    <source>
        <dbReference type="EMBL" id="KAE9973965.1"/>
    </source>
</evidence>
<keyword evidence="6" id="KW-0812">Transmembrane</keyword>
<dbReference type="PANTHER" id="PTHR12154:SF4">
    <property type="entry name" value="UDP-N-ACETYLGLUCOSAMINE TRANSFERASE SUBUNIT ALG14 HOMOLOG"/>
    <property type="match status" value="1"/>
</dbReference>
<evidence type="ECO:0000313" key="13">
    <source>
        <dbReference type="EMBL" id="KAE9964508.1"/>
    </source>
</evidence>
<dbReference type="GO" id="GO:0043541">
    <property type="term" value="C:UDP-N-acetylglucosamine transferase complex"/>
    <property type="evidence" value="ECO:0007669"/>
    <property type="project" value="TreeGrafter"/>
</dbReference>
<dbReference type="GO" id="GO:0006488">
    <property type="term" value="P:dolichol-linked oligosaccharide biosynthetic process"/>
    <property type="evidence" value="ECO:0007669"/>
    <property type="project" value="InterPro"/>
</dbReference>
<dbReference type="Gene3D" id="3.40.50.2000">
    <property type="entry name" value="Glycogen Phosphorylase B"/>
    <property type="match status" value="1"/>
</dbReference>
<dbReference type="Pfam" id="PF08660">
    <property type="entry name" value="Alg14"/>
    <property type="match status" value="1"/>
</dbReference>
<name>A0A8H3VJ99_VENIN</name>
<dbReference type="GO" id="GO:0004577">
    <property type="term" value="F:N-acetylglucosaminyldiphosphodolichol N-acetylglucosaminyltransferase activity"/>
    <property type="evidence" value="ECO:0007669"/>
    <property type="project" value="TreeGrafter"/>
</dbReference>
<dbReference type="EMBL" id="WNWR01000187">
    <property type="protein sequence ID" value="KAE9989431.1"/>
    <property type="molecule type" value="Genomic_DNA"/>
</dbReference>
<evidence type="ECO:0000256" key="2">
    <source>
        <dbReference type="ARBA" id="ARBA00004590"/>
    </source>
</evidence>
<dbReference type="Proteomes" id="UP000490939">
    <property type="component" value="Unassembled WGS sequence"/>
</dbReference>
<dbReference type="PANTHER" id="PTHR12154">
    <property type="entry name" value="GLYCOSYL TRANSFERASE-RELATED"/>
    <property type="match status" value="1"/>
</dbReference>
<keyword evidence="8" id="KW-1133">Transmembrane helix</keyword>
<dbReference type="EMBL" id="WNWQ01000693">
    <property type="protein sequence ID" value="KAE9964508.1"/>
    <property type="molecule type" value="Genomic_DNA"/>
</dbReference>
<evidence type="ECO:0000313" key="17">
    <source>
        <dbReference type="Proteomes" id="UP000490939"/>
    </source>
</evidence>
<comment type="subcellular location">
    <subcellularLocation>
        <location evidence="1 11">Endoplasmic reticulum membrane</location>
        <topology evidence="1 11">Single-pass membrane protein</topology>
    </subcellularLocation>
    <subcellularLocation>
        <location evidence="2">Nucleus membrane</location>
        <topology evidence="2">Single-pass membrane protein</topology>
    </subcellularLocation>
</comment>
<evidence type="ECO:0000256" key="6">
    <source>
        <dbReference type="ARBA" id="ARBA00022692"/>
    </source>
</evidence>
<dbReference type="GO" id="GO:0031965">
    <property type="term" value="C:nuclear membrane"/>
    <property type="evidence" value="ECO:0007669"/>
    <property type="project" value="UniProtKB-SubCell"/>
</dbReference>
<dbReference type="AlphaFoldDB" id="A0A8H3VJ99"/>
<feature type="region of interest" description="Disordered" evidence="12">
    <location>
        <begin position="33"/>
        <end position="57"/>
    </location>
</feature>
<evidence type="ECO:0000256" key="12">
    <source>
        <dbReference type="SAM" id="MobiDB-lite"/>
    </source>
</evidence>
<feature type="compositionally biased region" description="Polar residues" evidence="12">
    <location>
        <begin position="47"/>
        <end position="57"/>
    </location>
</feature>
<reference evidence="15 17" key="1">
    <citation type="submission" date="2019-07" db="EMBL/GenBank/DDBJ databases">
        <title>Venturia inaequalis Genome Resource.</title>
        <authorList>
            <person name="Lichtner F.J."/>
        </authorList>
    </citation>
    <scope>NUCLEOTIDE SEQUENCE [LARGE SCALE GENOMIC DNA]</scope>
    <source>
        <strain evidence="14 16">120213</strain>
        <strain evidence="13">Bline_iso_100314</strain>
        <strain evidence="15 17">DMI_063113</strain>
    </source>
</reference>
<protein>
    <recommendedName>
        <fullName evidence="5 11">UDP-N-acetylglucosamine transferase subunit ALG14</fullName>
    </recommendedName>
    <alternativeName>
        <fullName evidence="10 11">Asparagine-linked glycosylation protein 14</fullName>
    </alternativeName>
</protein>
<evidence type="ECO:0000256" key="11">
    <source>
        <dbReference type="RuleBase" id="RU362127"/>
    </source>
</evidence>
<evidence type="ECO:0000256" key="4">
    <source>
        <dbReference type="ARBA" id="ARBA00011335"/>
    </source>
</evidence>
<evidence type="ECO:0000256" key="1">
    <source>
        <dbReference type="ARBA" id="ARBA00004389"/>
    </source>
</evidence>
<keyword evidence="7 11" id="KW-0256">Endoplasmic reticulum</keyword>
<proteinExistence type="inferred from homology"/>